<feature type="transmembrane region" description="Helical" evidence="6">
    <location>
        <begin position="139"/>
        <end position="156"/>
    </location>
</feature>
<dbReference type="PANTHER" id="PTHR10010:SF46">
    <property type="entry name" value="SODIUM-DEPENDENT PHOSPHATE TRANSPORT PROTEIN 2B"/>
    <property type="match status" value="1"/>
</dbReference>
<evidence type="ECO:0000256" key="3">
    <source>
        <dbReference type="ARBA" id="ARBA00022692"/>
    </source>
</evidence>
<evidence type="ECO:0000256" key="6">
    <source>
        <dbReference type="SAM" id="Phobius"/>
    </source>
</evidence>
<feature type="transmembrane region" description="Helical" evidence="6">
    <location>
        <begin position="115"/>
        <end position="133"/>
    </location>
</feature>
<dbReference type="GO" id="GO:0005436">
    <property type="term" value="F:sodium:phosphate symporter activity"/>
    <property type="evidence" value="ECO:0007669"/>
    <property type="project" value="InterPro"/>
</dbReference>
<feature type="transmembrane region" description="Helical" evidence="6">
    <location>
        <begin position="214"/>
        <end position="237"/>
    </location>
</feature>
<keyword evidence="2" id="KW-1003">Cell membrane</keyword>
<sequence length="569" mass="63466">MDIPIDFWKLAAGLSIFLYGMFLLEDSVRIMSGKAFRQMIRFYTAGRLRSIGSGALITAILQSSSAVSLMVLAFVGAGVMTMENGIGVMIGANIGTTLTAWIVAAFGFKIKISSMAFPFIACSGLIAIIINPSSKIYQFSRLLIGFGFLLLGLDYMKTSVEAYTQYVDLKALAGYGTWLYLLFGILMTAIMQASAASIAIILTGLHSGLINFEVAAAMVIGANIGTTVTVLLGAVGGMPIKKRVGTSHLFFNVVTGLIAFIALDPLTHVVELFFDTSANAVMGLALFHTLFNIIGALVFLPFIGLMSRFLSRIFPERRAVLTVYLNNTPTEVLDAATDSLRKETLHLFEECQLYTLKTFGIDDKLVFDHALPFEKSLGRRNNNLKDFYANAKLLHGEIIEFYAKLMNAKIEQDEARALEHMIYASRNIMNSMKNVKGLRHDLEEFDSSENKHLNQQYRLFRRRLIGLYHSINSFFEQKEEQEKYRSLLRAIINIEQQDAQFLKTVMKLAAASDINELEISSLLMANRLFSQAGRLQVFALKDLLLQKEGIQEFDHAMDMKELLDEEQGK</sequence>
<dbReference type="AlphaFoldDB" id="A0AAU8LY27"/>
<reference evidence="7" key="1">
    <citation type="journal article" date="2024" name="Syst. Appl. Microbiol.">
        <title>First single-strain enrichments of Electrothrix cable bacteria, description of E. aestuarii sp. nov. and E. rattekaaiensis sp. nov., and proposal of a cable bacteria taxonomy following the rules of the SeqCode.</title>
        <authorList>
            <person name="Plum-Jensen L.E."/>
            <person name="Schramm A."/>
            <person name="Marshall I.P.G."/>
        </authorList>
    </citation>
    <scope>NUCLEOTIDE SEQUENCE</scope>
    <source>
        <strain evidence="7">Rat1</strain>
    </source>
</reference>
<evidence type="ECO:0000313" key="7">
    <source>
        <dbReference type="EMBL" id="XCN74122.1"/>
    </source>
</evidence>
<keyword evidence="4 6" id="KW-1133">Transmembrane helix</keyword>
<reference evidence="7" key="2">
    <citation type="submission" date="2024-06" db="EMBL/GenBank/DDBJ databases">
        <authorList>
            <person name="Plum-Jensen L.E."/>
            <person name="Schramm A."/>
            <person name="Marshall I.P.G."/>
        </authorList>
    </citation>
    <scope>NUCLEOTIDE SEQUENCE</scope>
    <source>
        <strain evidence="7">Rat1</strain>
    </source>
</reference>
<dbReference type="Pfam" id="PF02690">
    <property type="entry name" value="Na_Pi_cotrans"/>
    <property type="match status" value="2"/>
</dbReference>
<dbReference type="GO" id="GO:0005886">
    <property type="term" value="C:plasma membrane"/>
    <property type="evidence" value="ECO:0007669"/>
    <property type="project" value="UniProtKB-SubCell"/>
</dbReference>
<feature type="transmembrane region" description="Helical" evidence="6">
    <location>
        <begin position="6"/>
        <end position="24"/>
    </location>
</feature>
<evidence type="ECO:0000256" key="5">
    <source>
        <dbReference type="ARBA" id="ARBA00023136"/>
    </source>
</evidence>
<evidence type="ECO:0000256" key="1">
    <source>
        <dbReference type="ARBA" id="ARBA00004651"/>
    </source>
</evidence>
<evidence type="ECO:0000256" key="2">
    <source>
        <dbReference type="ARBA" id="ARBA00022475"/>
    </source>
</evidence>
<comment type="subcellular location">
    <subcellularLocation>
        <location evidence="1">Cell membrane</location>
        <topology evidence="1">Multi-pass membrane protein</topology>
    </subcellularLocation>
</comment>
<feature type="transmembrane region" description="Helical" evidence="6">
    <location>
        <begin position="86"/>
        <end position="108"/>
    </location>
</feature>
<organism evidence="7">
    <name type="scientific">Candidatus Electrothrix aestuarii</name>
    <dbReference type="NCBI Taxonomy" id="3062594"/>
    <lineage>
        <taxon>Bacteria</taxon>
        <taxon>Pseudomonadati</taxon>
        <taxon>Thermodesulfobacteriota</taxon>
        <taxon>Desulfobulbia</taxon>
        <taxon>Desulfobulbales</taxon>
        <taxon>Desulfobulbaceae</taxon>
        <taxon>Candidatus Electrothrix</taxon>
    </lineage>
</organism>
<feature type="transmembrane region" description="Helical" evidence="6">
    <location>
        <begin position="55"/>
        <end position="80"/>
    </location>
</feature>
<keyword evidence="5 6" id="KW-0472">Membrane</keyword>
<dbReference type="PANTHER" id="PTHR10010">
    <property type="entry name" value="SOLUTE CARRIER FAMILY 34 SODIUM PHOSPHATE , MEMBER 2-RELATED"/>
    <property type="match status" value="1"/>
</dbReference>
<dbReference type="KEGG" id="eaj:Q3M24_05030"/>
<gene>
    <name evidence="7" type="ORF">Q3M24_05030</name>
</gene>
<feature type="transmembrane region" description="Helical" evidence="6">
    <location>
        <begin position="249"/>
        <end position="270"/>
    </location>
</feature>
<protein>
    <submittedName>
        <fullName evidence="7">Na/Pi symporter</fullName>
    </submittedName>
</protein>
<dbReference type="NCBIfam" id="NF037997">
    <property type="entry name" value="Na_Pi_symport"/>
    <property type="match status" value="1"/>
</dbReference>
<dbReference type="EMBL" id="CP159373">
    <property type="protein sequence ID" value="XCN74122.1"/>
    <property type="molecule type" value="Genomic_DNA"/>
</dbReference>
<feature type="transmembrane region" description="Helical" evidence="6">
    <location>
        <begin position="177"/>
        <end position="202"/>
    </location>
</feature>
<feature type="transmembrane region" description="Helical" evidence="6">
    <location>
        <begin position="290"/>
        <end position="310"/>
    </location>
</feature>
<proteinExistence type="predicted"/>
<evidence type="ECO:0000256" key="4">
    <source>
        <dbReference type="ARBA" id="ARBA00022989"/>
    </source>
</evidence>
<dbReference type="GO" id="GO:0044341">
    <property type="term" value="P:sodium-dependent phosphate transport"/>
    <property type="evidence" value="ECO:0007669"/>
    <property type="project" value="InterPro"/>
</dbReference>
<accession>A0AAU8LY27</accession>
<name>A0AAU8LY27_9BACT</name>
<keyword evidence="3 6" id="KW-0812">Transmembrane</keyword>
<dbReference type="InterPro" id="IPR003841">
    <property type="entry name" value="Na/Pi_transpt"/>
</dbReference>